<dbReference type="Proteomes" id="UP000481153">
    <property type="component" value="Unassembled WGS sequence"/>
</dbReference>
<sequence>MVYLQPFLAEPHGVKASRKVIGELRAMNKNYMCATCGHSTKQFVPPPDKPSNDDSISKWEIIEHLPPPVSRAKRELFCPVLCQNIVDEQTLCLGYPFRIECTHYTLSIDLFPEFLSFKAYREACVARDKSGFDMRTPSGHTYTHWLPLYLSHDNYNSNKGLHQAEFTVATTNGLQCILIVDLLTKAMNRQVLAVMDGSGHESEAAIIAYANLLRLLRHIVTEHPEYQQAIDRIVTEFISDPTKRLKKYVPNLGEFYVKLCVSTAASIDDVNIVEILVRKSFARQIRWIRQQDHECLDDDSMEIPTRLSRLFKHSTVSNKIMIFAMEMAKVFGQPDFDEKMDAHFGLPVEDTLIDFQNRVKHVKTSIVDYQSLVRAWGLERLIQSDNDMLQWMLDAKDQSVASKYNSKPKLGRIHGR</sequence>
<accession>A0A6G0XNN3</accession>
<reference evidence="1 2" key="1">
    <citation type="submission" date="2019-07" db="EMBL/GenBank/DDBJ databases">
        <title>Genomics analysis of Aphanomyces spp. identifies a new class of oomycete effector associated with host adaptation.</title>
        <authorList>
            <person name="Gaulin E."/>
        </authorList>
    </citation>
    <scope>NUCLEOTIDE SEQUENCE [LARGE SCALE GENOMIC DNA]</scope>
    <source>
        <strain evidence="1 2">ATCC 201684</strain>
    </source>
</reference>
<gene>
    <name evidence="1" type="ORF">Ae201684_003109</name>
</gene>
<dbReference type="VEuPathDB" id="FungiDB:AeMF1_000908"/>
<organism evidence="1 2">
    <name type="scientific">Aphanomyces euteiches</name>
    <dbReference type="NCBI Taxonomy" id="100861"/>
    <lineage>
        <taxon>Eukaryota</taxon>
        <taxon>Sar</taxon>
        <taxon>Stramenopiles</taxon>
        <taxon>Oomycota</taxon>
        <taxon>Saprolegniomycetes</taxon>
        <taxon>Saprolegniales</taxon>
        <taxon>Verrucalvaceae</taxon>
        <taxon>Aphanomyces</taxon>
    </lineage>
</organism>
<protein>
    <submittedName>
        <fullName evidence="1">Uncharacterized protein</fullName>
    </submittedName>
</protein>
<dbReference type="AlphaFoldDB" id="A0A6G0XNN3"/>
<evidence type="ECO:0000313" key="1">
    <source>
        <dbReference type="EMBL" id="KAF0741923.1"/>
    </source>
</evidence>
<proteinExistence type="predicted"/>
<name>A0A6G0XNN3_9STRA</name>
<dbReference type="EMBL" id="VJMJ01000034">
    <property type="protein sequence ID" value="KAF0741923.1"/>
    <property type="molecule type" value="Genomic_DNA"/>
</dbReference>
<evidence type="ECO:0000313" key="2">
    <source>
        <dbReference type="Proteomes" id="UP000481153"/>
    </source>
</evidence>
<comment type="caution">
    <text evidence="1">The sequence shown here is derived from an EMBL/GenBank/DDBJ whole genome shotgun (WGS) entry which is preliminary data.</text>
</comment>
<keyword evidence="2" id="KW-1185">Reference proteome</keyword>